<protein>
    <submittedName>
        <fullName evidence="2">Uncharacterized protein</fullName>
    </submittedName>
</protein>
<evidence type="ECO:0000313" key="3">
    <source>
        <dbReference type="Proteomes" id="UP000308092"/>
    </source>
</evidence>
<name>A0A4S3J2S1_9EURO</name>
<organism evidence="2 3">
    <name type="scientific">Aspergillus tanneri</name>
    <dbReference type="NCBI Taxonomy" id="1220188"/>
    <lineage>
        <taxon>Eukaryota</taxon>
        <taxon>Fungi</taxon>
        <taxon>Dikarya</taxon>
        <taxon>Ascomycota</taxon>
        <taxon>Pezizomycotina</taxon>
        <taxon>Eurotiomycetes</taxon>
        <taxon>Eurotiomycetidae</taxon>
        <taxon>Eurotiales</taxon>
        <taxon>Aspergillaceae</taxon>
        <taxon>Aspergillus</taxon>
        <taxon>Aspergillus subgen. Circumdati</taxon>
    </lineage>
</organism>
<evidence type="ECO:0000313" key="2">
    <source>
        <dbReference type="EMBL" id="THC88872.1"/>
    </source>
</evidence>
<dbReference type="EMBL" id="SOSA01000751">
    <property type="protein sequence ID" value="THC88872.1"/>
    <property type="molecule type" value="Genomic_DNA"/>
</dbReference>
<keyword evidence="3" id="KW-1185">Reference proteome</keyword>
<gene>
    <name evidence="2" type="ORF">EYZ11_011680</name>
</gene>
<comment type="caution">
    <text evidence="2">The sequence shown here is derived from an EMBL/GenBank/DDBJ whole genome shotgun (WGS) entry which is preliminary data.</text>
</comment>
<proteinExistence type="predicted"/>
<accession>A0A4S3J2S1</accession>
<dbReference type="VEuPathDB" id="FungiDB:EYZ11_011680"/>
<dbReference type="AlphaFoldDB" id="A0A4S3J2S1"/>
<evidence type="ECO:0000256" key="1">
    <source>
        <dbReference type="SAM" id="MobiDB-lite"/>
    </source>
</evidence>
<reference evidence="2 3" key="1">
    <citation type="submission" date="2019-03" db="EMBL/GenBank/DDBJ databases">
        <title>The genome sequence of a newly discovered highly antifungal drug resistant Aspergillus species, Aspergillus tanneri NIH 1004.</title>
        <authorList>
            <person name="Mounaud S."/>
            <person name="Singh I."/>
            <person name="Joardar V."/>
            <person name="Pakala S."/>
            <person name="Pakala S."/>
            <person name="Venepally P."/>
            <person name="Hoover J."/>
            <person name="Nierman W."/>
            <person name="Chung J."/>
            <person name="Losada L."/>
        </authorList>
    </citation>
    <scope>NUCLEOTIDE SEQUENCE [LARGE SCALE GENOMIC DNA]</scope>
    <source>
        <strain evidence="2 3">NIH1004</strain>
    </source>
</reference>
<dbReference type="Proteomes" id="UP000308092">
    <property type="component" value="Unassembled WGS sequence"/>
</dbReference>
<feature type="region of interest" description="Disordered" evidence="1">
    <location>
        <begin position="45"/>
        <end position="70"/>
    </location>
</feature>
<sequence>MISLLIETRERLQNLGLSENPPLVEINYPDVGGVPERILQQIRGRASGANTPNHSSENDIEKPPLYQLNS</sequence>